<dbReference type="GO" id="GO:0016020">
    <property type="term" value="C:membrane"/>
    <property type="evidence" value="ECO:0007669"/>
    <property type="project" value="UniProtKB-SubCell"/>
</dbReference>
<dbReference type="EMBL" id="RHFK02000004">
    <property type="protein sequence ID" value="TWW77037.1"/>
    <property type="molecule type" value="Genomic_DNA"/>
</dbReference>
<dbReference type="GO" id="GO:1990961">
    <property type="term" value="P:xenobiotic detoxification by transmembrane export across the plasma membrane"/>
    <property type="evidence" value="ECO:0007669"/>
    <property type="project" value="InterPro"/>
</dbReference>
<dbReference type="NCBIfam" id="TIGR00797">
    <property type="entry name" value="matE"/>
    <property type="match status" value="2"/>
</dbReference>
<feature type="transmembrane region" description="Helical" evidence="6">
    <location>
        <begin position="487"/>
        <end position="511"/>
    </location>
</feature>
<feature type="transmembrane region" description="Helical" evidence="6">
    <location>
        <begin position="202"/>
        <end position="221"/>
    </location>
</feature>
<feature type="transmembrane region" description="Helical" evidence="6">
    <location>
        <begin position="664"/>
        <end position="685"/>
    </location>
</feature>
<evidence type="ECO:0000313" key="9">
    <source>
        <dbReference type="Proteomes" id="UP000324091"/>
    </source>
</evidence>
<dbReference type="AlphaFoldDB" id="A0A5C6PFF1"/>
<feature type="transmembrane region" description="Helical" evidence="6">
    <location>
        <begin position="781"/>
        <end position="798"/>
    </location>
</feature>
<feature type="transmembrane region" description="Helical" evidence="6">
    <location>
        <begin position="241"/>
        <end position="262"/>
    </location>
</feature>
<dbReference type="CDD" id="cd13132">
    <property type="entry name" value="MATE_eukaryotic"/>
    <property type="match status" value="2"/>
</dbReference>
<comment type="caution">
    <text evidence="8">The sequence shown here is derived from an EMBL/GenBank/DDBJ whole genome shotgun (WGS) entry which is preliminary data.</text>
</comment>
<dbReference type="InterPro" id="IPR002528">
    <property type="entry name" value="MATE_fam"/>
</dbReference>
<dbReference type="GO" id="GO:0042910">
    <property type="term" value="F:xenobiotic transmembrane transporter activity"/>
    <property type="evidence" value="ECO:0007669"/>
    <property type="project" value="InterPro"/>
</dbReference>
<feature type="transmembrane region" description="Helical" evidence="6">
    <location>
        <begin position="109"/>
        <end position="129"/>
    </location>
</feature>
<sequence>MQADTIGQLMSLSLGLVSTVFCGHLGRVELASVSLAISVINVTGISVGFGLSSACDTLISQTFGSRNVQRVGTILQRGVLILLLACCPCWAILVNTEVILLAVQQEPEVARMAQLYVKIFMPALPGIIWPEVITGLLVNLLNALLNYIFIFLLNMGLAGSAIANSLSQASLATILFCYIIWKGLHKATWAGWSKACLQDWGSYVNLAISSMAMMCVESWTYEIGGFLAGLINEVELGAQSVIFQLANIAIVFPLGFSIAGNIRVGNSLGAKNTEQARLSAKSATLCAVSISICLATVIGASKDYIAYLFTNDEQIRKRVAEVVGFYPPFIIFDAISATVGGIMRGAGKQKVGAICNILGYYGLGLPMGTSLMFAAKLGITGLWIGLLTCMFLQTSFLISYLLRLNWKKITEETIGQLMSLSLGLVSTVFCGHLGRVELASVSLAISVINVTGISVGFGLSSACDTLISQTFGSCNLQRVGTILQRGVLILLLACCPCWAILVNTEVILLAVKQEPEVARMAQLYVKIFMPALPATFMYSLQTKYLQNQGIIWPGVITGLVVNLINALLNYIFIFLLNMGLEGSAIANALSQASLAMILYCYIIWKGLHKATWAGWSKACLQDWGSYVNLAISSMAMMCVESWTYEIGGFLAGIINEVELGAQSVIFQLANIAIVFPLGFSIAGNIRVGNSLGAKNTEQARLSAKSATLCAVSISICLATVIGASKDYIAYLFTNDEQIRKRVAEVVSFYPPFIIFDAISATVGGIMRGAGKQKVGAICNILGYYGLGLPMGTSLMFAAKLGITGLWIGLLTCMFLQTSFLMSYMLRLNWKKITEEAQIRVGNVTEPMDDSKESQDLDETEEAALTPNQEQMSHRSLVLRRGLVVALMLLILAFGIILNLTIMKLIT</sequence>
<feature type="transmembrane region" description="Helical" evidence="6">
    <location>
        <begin position="881"/>
        <end position="901"/>
    </location>
</feature>
<feature type="transmembrane region" description="Helical" evidence="6">
    <location>
        <begin position="552"/>
        <end position="578"/>
    </location>
</feature>
<feature type="transmembrane region" description="Helical" evidence="6">
    <location>
        <begin position="358"/>
        <end position="375"/>
    </location>
</feature>
<feature type="transmembrane region" description="Helical" evidence="6">
    <location>
        <begin position="283"/>
        <end position="305"/>
    </location>
</feature>
<feature type="transmembrane region" description="Helical" evidence="6">
    <location>
        <begin position="584"/>
        <end position="604"/>
    </location>
</feature>
<gene>
    <name evidence="8" type="ORF">D4764_12G0004270</name>
</gene>
<evidence type="ECO:0000256" key="1">
    <source>
        <dbReference type="ARBA" id="ARBA00004141"/>
    </source>
</evidence>
<keyword evidence="9" id="KW-1185">Reference proteome</keyword>
<dbReference type="GO" id="GO:0015297">
    <property type="term" value="F:antiporter activity"/>
    <property type="evidence" value="ECO:0007669"/>
    <property type="project" value="InterPro"/>
</dbReference>
<organism evidence="8 9">
    <name type="scientific">Takifugu flavidus</name>
    <name type="common">sansaifugu</name>
    <dbReference type="NCBI Taxonomy" id="433684"/>
    <lineage>
        <taxon>Eukaryota</taxon>
        <taxon>Metazoa</taxon>
        <taxon>Chordata</taxon>
        <taxon>Craniata</taxon>
        <taxon>Vertebrata</taxon>
        <taxon>Euteleostomi</taxon>
        <taxon>Actinopterygii</taxon>
        <taxon>Neopterygii</taxon>
        <taxon>Teleostei</taxon>
        <taxon>Neoteleostei</taxon>
        <taxon>Acanthomorphata</taxon>
        <taxon>Eupercaria</taxon>
        <taxon>Tetraodontiformes</taxon>
        <taxon>Tetradontoidea</taxon>
        <taxon>Tetraodontidae</taxon>
        <taxon>Takifugu</taxon>
    </lineage>
</organism>
<name>A0A5C6PFF1_9TELE</name>
<protein>
    <recommendedName>
        <fullName evidence="6">Multidrug and toxin extrusion protein</fullName>
    </recommendedName>
</protein>
<reference evidence="8 9" key="1">
    <citation type="submission" date="2019-04" db="EMBL/GenBank/DDBJ databases">
        <title>Chromosome genome assembly for Takifugu flavidus.</title>
        <authorList>
            <person name="Xiao S."/>
        </authorList>
    </citation>
    <scope>NUCLEOTIDE SEQUENCE [LARGE SCALE GENOMIC DNA]</scope>
    <source>
        <strain evidence="8">HTHZ2018</strain>
        <tissue evidence="8">Muscle</tissue>
    </source>
</reference>
<feature type="transmembrane region" description="Helical" evidence="6">
    <location>
        <begin position="804"/>
        <end position="825"/>
    </location>
</feature>
<feature type="transmembrane region" description="Helical" evidence="6">
    <location>
        <begin position="381"/>
        <end position="402"/>
    </location>
</feature>
<keyword evidence="3 6" id="KW-0812">Transmembrane</keyword>
<feature type="transmembrane region" description="Helical" evidence="6">
    <location>
        <begin position="161"/>
        <end position="181"/>
    </location>
</feature>
<evidence type="ECO:0000256" key="6">
    <source>
        <dbReference type="RuleBase" id="RU004914"/>
    </source>
</evidence>
<dbReference type="InterPro" id="IPR045069">
    <property type="entry name" value="MATE_euk"/>
</dbReference>
<comment type="subcellular location">
    <subcellularLocation>
        <location evidence="1">Membrane</location>
        <topology evidence="1">Multi-pass membrane protein</topology>
    </subcellularLocation>
</comment>
<evidence type="ECO:0000256" key="2">
    <source>
        <dbReference type="ARBA" id="ARBA00010199"/>
    </source>
</evidence>
<feature type="transmembrane region" description="Helical" evidence="6">
    <location>
        <begin position="325"/>
        <end position="346"/>
    </location>
</feature>
<keyword evidence="4 6" id="KW-1133">Transmembrane helix</keyword>
<feature type="transmembrane region" description="Helical" evidence="6">
    <location>
        <begin position="414"/>
        <end position="434"/>
    </location>
</feature>
<evidence type="ECO:0000313" key="8">
    <source>
        <dbReference type="EMBL" id="TWW77037.1"/>
    </source>
</evidence>
<feature type="transmembrane region" description="Helical" evidence="6">
    <location>
        <begin position="625"/>
        <end position="644"/>
    </location>
</feature>
<evidence type="ECO:0000256" key="4">
    <source>
        <dbReference type="ARBA" id="ARBA00022989"/>
    </source>
</evidence>
<feature type="transmembrane region" description="Helical" evidence="6">
    <location>
        <begin position="79"/>
        <end position="103"/>
    </location>
</feature>
<proteinExistence type="inferred from homology"/>
<evidence type="ECO:0000256" key="5">
    <source>
        <dbReference type="ARBA" id="ARBA00023136"/>
    </source>
</evidence>
<evidence type="ECO:0000256" key="3">
    <source>
        <dbReference type="ARBA" id="ARBA00022692"/>
    </source>
</evidence>
<feature type="transmembrane region" description="Helical" evidence="6">
    <location>
        <begin position="523"/>
        <end position="540"/>
    </location>
</feature>
<evidence type="ECO:0000256" key="7">
    <source>
        <dbReference type="SAM" id="MobiDB-lite"/>
    </source>
</evidence>
<feature type="transmembrane region" description="Helical" evidence="6">
    <location>
        <begin position="440"/>
        <end position="467"/>
    </location>
</feature>
<feature type="transmembrane region" description="Helical" evidence="6">
    <location>
        <begin position="748"/>
        <end position="769"/>
    </location>
</feature>
<dbReference type="Proteomes" id="UP000324091">
    <property type="component" value="Chromosome 12"/>
</dbReference>
<feature type="transmembrane region" description="Helical" evidence="6">
    <location>
        <begin position="32"/>
        <end position="59"/>
    </location>
</feature>
<dbReference type="Pfam" id="PF01554">
    <property type="entry name" value="MatE"/>
    <property type="match status" value="4"/>
</dbReference>
<dbReference type="PANTHER" id="PTHR11206">
    <property type="entry name" value="MULTIDRUG RESISTANCE PROTEIN"/>
    <property type="match status" value="1"/>
</dbReference>
<keyword evidence="5 6" id="KW-0472">Membrane</keyword>
<feature type="transmembrane region" description="Helical" evidence="6">
    <location>
        <begin position="706"/>
        <end position="728"/>
    </location>
</feature>
<comment type="similarity">
    <text evidence="2 6">Belongs to the multi antimicrobial extrusion (MATE) (TC 2.A.66.1) family.</text>
</comment>
<accession>A0A5C6PFF1</accession>
<feature type="region of interest" description="Disordered" evidence="7">
    <location>
        <begin position="843"/>
        <end position="868"/>
    </location>
</feature>